<sequence>MRLFHNKAPKVLTKRWFQVTALLLLLLAGILTGTPFLIKDYVEQWLLENGGDRVVFEDVDFNPFTAELILKGLEVQTDSKTTLSFKRVAASLAWSPLLDKKIAIDRVELSSFTILIDQQSEDALLVGSIRIPDGEPSKNDTDETPTTWMAGIETLILNDVHVQYAAQQLELALDISTLELNHLHQWAQDDPARLTVNGSLNQAPFTLDAKLTPLAAQPVYQGKLTLNGLPLDAFTQVAQSAVTQLAGNLSYDGKFVFIQKKGGFLLKHEGDVNLQALDVSLNDPVLHMTSEAISINGTLELIGTDSTPEIQLISNITLQNLHLIAEEDKLELLSADTLQLTGLNLAATNKLAIASIQADKLKLGRNADHKIKDAFIDVGQFEVSTLAFSDDLLTIDKVHYQDGYSRIKRNADGQWRVIGIIDSMIRLSKQQQAEVAPVADAPAKNPLAMAINRIKISGDSKISFLDQSVKPEYKTELKIDTILVENLDTRKPEQHSNFKLAGRIGKYTRLNLNGYALPFQQPFGIEIKVQIDALDLPPLTSYTRESLGLVLKSGALNTDTVLSIDKQQMKGQIDLKLHQLELETVKNKNSLQSKIPIPLNVALDTLRDGNDTITLKIPIEGDPNRPSFDSKDAINKALATGVKKGALTYLTFALQPYGALITAAKYAGEELNKVRLKPVSFEAGLTDIDTEDKDYLSKVANILKDRPKIAIKLCGVAVDADKLYLQQQAVTKSNKNSKSKDSKPVAISDEQLVTLAGDRADRVKDYLIKQFNIPASHLASCQPRIVTDSSDAQPRTDLLI</sequence>
<name>A0A3B0ZRP1_9ZZZZ</name>
<dbReference type="GO" id="GO:0005886">
    <property type="term" value="C:plasma membrane"/>
    <property type="evidence" value="ECO:0007669"/>
    <property type="project" value="TreeGrafter"/>
</dbReference>
<dbReference type="AlphaFoldDB" id="A0A3B0ZRP1"/>
<accession>A0A3B0ZRP1</accession>
<protein>
    <recommendedName>
        <fullName evidence="2">OmpA-like domain-containing protein</fullName>
    </recommendedName>
</protein>
<dbReference type="PANTHER" id="PTHR30441">
    <property type="entry name" value="DUF748 DOMAIN-CONTAINING PROTEIN"/>
    <property type="match status" value="1"/>
</dbReference>
<reference evidence="1" key="1">
    <citation type="submission" date="2018-06" db="EMBL/GenBank/DDBJ databases">
        <authorList>
            <person name="Zhirakovskaya E."/>
        </authorList>
    </citation>
    <scope>NUCLEOTIDE SEQUENCE</scope>
</reference>
<dbReference type="GO" id="GO:0090313">
    <property type="term" value="P:regulation of protein targeting to membrane"/>
    <property type="evidence" value="ECO:0007669"/>
    <property type="project" value="TreeGrafter"/>
</dbReference>
<dbReference type="InterPro" id="IPR052894">
    <property type="entry name" value="AsmA-related"/>
</dbReference>
<proteinExistence type="predicted"/>
<dbReference type="Pfam" id="PF05359">
    <property type="entry name" value="DUF748"/>
    <property type="match status" value="2"/>
</dbReference>
<evidence type="ECO:0000313" key="1">
    <source>
        <dbReference type="EMBL" id="VAW83276.1"/>
    </source>
</evidence>
<dbReference type="InterPro" id="IPR008023">
    <property type="entry name" value="DUF748"/>
</dbReference>
<dbReference type="InterPro" id="IPR036737">
    <property type="entry name" value="OmpA-like_sf"/>
</dbReference>
<gene>
    <name evidence="1" type="ORF">MNBD_GAMMA13-82</name>
</gene>
<evidence type="ECO:0008006" key="2">
    <source>
        <dbReference type="Google" id="ProtNLM"/>
    </source>
</evidence>
<organism evidence="1">
    <name type="scientific">hydrothermal vent metagenome</name>
    <dbReference type="NCBI Taxonomy" id="652676"/>
    <lineage>
        <taxon>unclassified sequences</taxon>
        <taxon>metagenomes</taxon>
        <taxon>ecological metagenomes</taxon>
    </lineage>
</organism>
<dbReference type="Gene3D" id="3.30.1330.60">
    <property type="entry name" value="OmpA-like domain"/>
    <property type="match status" value="1"/>
</dbReference>
<dbReference type="PANTHER" id="PTHR30441:SF4">
    <property type="entry name" value="PROTEIN ASMA"/>
    <property type="match status" value="1"/>
</dbReference>
<dbReference type="EMBL" id="UOFK01000359">
    <property type="protein sequence ID" value="VAW83276.1"/>
    <property type="molecule type" value="Genomic_DNA"/>
</dbReference>